<keyword evidence="2" id="KW-1185">Reference proteome</keyword>
<sequence length="180" mass="19486">MMPTPDELTGRVLARLAPKPAPALSPEPPAEPLAAALAAILAQARAAAAALSAELGPGALDDRNHYDYLAANLAKIAGFQSFSLAEYAYHLPDGRNPGVRLWLEERRWQRRVEVLLFPEVGRWQVDAAGRKVNRLLLTLWPQGDAPRPEPGPGLEGHYPAGETWSVALVRALCLPVLPLL</sequence>
<dbReference type="EMBL" id="AP028679">
    <property type="protein sequence ID" value="BEQ16734.1"/>
    <property type="molecule type" value="Genomic_DNA"/>
</dbReference>
<organism evidence="1 2">
    <name type="scientific">Desulfoferula mesophila</name>
    <dbReference type="NCBI Taxonomy" id="3058419"/>
    <lineage>
        <taxon>Bacteria</taxon>
        <taxon>Pseudomonadati</taxon>
        <taxon>Thermodesulfobacteriota</taxon>
        <taxon>Desulfarculia</taxon>
        <taxon>Desulfarculales</taxon>
        <taxon>Desulfarculaceae</taxon>
        <taxon>Desulfoferula</taxon>
    </lineage>
</organism>
<evidence type="ECO:0000313" key="1">
    <source>
        <dbReference type="EMBL" id="BEQ16734.1"/>
    </source>
</evidence>
<dbReference type="KEGG" id="dmp:FAK_38000"/>
<dbReference type="RefSeq" id="WP_338602993.1">
    <property type="nucleotide sequence ID" value="NZ_AP028679.1"/>
</dbReference>
<evidence type="ECO:0000313" key="2">
    <source>
        <dbReference type="Proteomes" id="UP001366166"/>
    </source>
</evidence>
<accession>A0AAU9EUF5</accession>
<name>A0AAU9EUF5_9BACT</name>
<proteinExistence type="predicted"/>
<reference evidence="2" key="1">
    <citation type="journal article" date="2023" name="Arch. Microbiol.">
        <title>Desulfoferula mesophilus gen. nov. sp. nov., a mesophilic sulfate-reducing bacterium isolated from a brackish lake sediment.</title>
        <authorList>
            <person name="Watanabe T."/>
            <person name="Yabe T."/>
            <person name="Tsuji J.M."/>
            <person name="Fukui M."/>
        </authorList>
    </citation>
    <scope>NUCLEOTIDE SEQUENCE [LARGE SCALE GENOMIC DNA]</scope>
    <source>
        <strain evidence="2">12FAK</strain>
    </source>
</reference>
<gene>
    <name evidence="1" type="ORF">FAK_38000</name>
</gene>
<dbReference type="AlphaFoldDB" id="A0AAU9EUF5"/>
<dbReference type="Proteomes" id="UP001366166">
    <property type="component" value="Chromosome"/>
</dbReference>
<protein>
    <submittedName>
        <fullName evidence="1">Uncharacterized protein</fullName>
    </submittedName>
</protein>